<accession>A0A7J7ZIT1</accession>
<dbReference type="Pfam" id="PF14944">
    <property type="entry name" value="TCRP1"/>
    <property type="match status" value="1"/>
</dbReference>
<proteinExistence type="inferred from homology"/>
<dbReference type="PANTHER" id="PTHR31844">
    <property type="entry name" value="MYELIN-ASSOCIATED NEURITE-OUTGROWTH INHIBITOR-RELATED"/>
    <property type="match status" value="1"/>
</dbReference>
<name>A0A7J7ZIT1_PIPKU</name>
<organism evidence="2 3">
    <name type="scientific">Pipistrellus kuhlii</name>
    <name type="common">Kuhl's pipistrelle</name>
    <dbReference type="NCBI Taxonomy" id="59472"/>
    <lineage>
        <taxon>Eukaryota</taxon>
        <taxon>Metazoa</taxon>
        <taxon>Chordata</taxon>
        <taxon>Craniata</taxon>
        <taxon>Vertebrata</taxon>
        <taxon>Euteleostomi</taxon>
        <taxon>Mammalia</taxon>
        <taxon>Eutheria</taxon>
        <taxon>Laurasiatheria</taxon>
        <taxon>Chiroptera</taxon>
        <taxon>Yangochiroptera</taxon>
        <taxon>Vespertilionidae</taxon>
        <taxon>Pipistrellus</taxon>
    </lineage>
</organism>
<dbReference type="AlphaFoldDB" id="A0A7J7ZIT1"/>
<gene>
    <name evidence="2" type="ORF">mPipKuh1_004754</name>
</gene>
<comment type="similarity">
    <text evidence="1">Belongs to the FAM168 family.</text>
</comment>
<evidence type="ECO:0000256" key="1">
    <source>
        <dbReference type="ARBA" id="ARBA00005357"/>
    </source>
</evidence>
<evidence type="ECO:0000313" key="3">
    <source>
        <dbReference type="Proteomes" id="UP000558488"/>
    </source>
</evidence>
<dbReference type="InterPro" id="IPR029247">
    <property type="entry name" value="FAM168A/MANI"/>
</dbReference>
<dbReference type="Proteomes" id="UP000558488">
    <property type="component" value="Unassembled WGS sequence"/>
</dbReference>
<dbReference type="EMBL" id="JACAGB010000003">
    <property type="protein sequence ID" value="KAF6373610.1"/>
    <property type="molecule type" value="Genomic_DNA"/>
</dbReference>
<protein>
    <submittedName>
        <fullName evidence="2">Family with sequence similarity 168 member B</fullName>
    </submittedName>
</protein>
<evidence type="ECO:0000313" key="2">
    <source>
        <dbReference type="EMBL" id="KAF6373610.1"/>
    </source>
</evidence>
<sequence>MNPVYSPSSSGVPYTNVKGIGYPAGFPMSYAAAAPAYSSNMYPGANPTIQTGYTPGTPYKVSCSPTSGAVPPYSSSPNSYQTAIYPVRSVYPQQSPYAQLSFFLPTARYILHTAPVCSTPSRHPPHHSGAAQRYADDSVHCSHHSSERQRGHHGYGGWDHYGHVSRYPADCPLPNSCRPPSNHCAHVSGSRNAHLQLCAPSVVITCKCLRMELYSHILDILQLVLQASCLNQDFLLNSFYN</sequence>
<comment type="caution">
    <text evidence="2">The sequence shown here is derived from an EMBL/GenBank/DDBJ whole genome shotgun (WGS) entry which is preliminary data.</text>
</comment>
<keyword evidence="3" id="KW-1185">Reference proteome</keyword>
<reference evidence="2 3" key="1">
    <citation type="journal article" date="2020" name="Nature">
        <title>Six reference-quality genomes reveal evolution of bat adaptations.</title>
        <authorList>
            <person name="Jebb D."/>
            <person name="Huang Z."/>
            <person name="Pippel M."/>
            <person name="Hughes G.M."/>
            <person name="Lavrichenko K."/>
            <person name="Devanna P."/>
            <person name="Winkler S."/>
            <person name="Jermiin L.S."/>
            <person name="Skirmuntt E.C."/>
            <person name="Katzourakis A."/>
            <person name="Burkitt-Gray L."/>
            <person name="Ray D.A."/>
            <person name="Sullivan K.A.M."/>
            <person name="Roscito J.G."/>
            <person name="Kirilenko B.M."/>
            <person name="Davalos L.M."/>
            <person name="Corthals A.P."/>
            <person name="Power M.L."/>
            <person name="Jones G."/>
            <person name="Ransome R.D."/>
            <person name="Dechmann D.K.N."/>
            <person name="Locatelli A.G."/>
            <person name="Puechmaille S.J."/>
            <person name="Fedrigo O."/>
            <person name="Jarvis E.D."/>
            <person name="Hiller M."/>
            <person name="Vernes S.C."/>
            <person name="Myers E.W."/>
            <person name="Teeling E.C."/>
        </authorList>
    </citation>
    <scope>NUCLEOTIDE SEQUENCE [LARGE SCALE GENOMIC DNA]</scope>
    <source>
        <strain evidence="2">MPipKuh1</strain>
        <tissue evidence="2">Flight muscle</tissue>
    </source>
</reference>